<keyword evidence="5 6" id="KW-0067">ATP-binding</keyword>
<dbReference type="PANTHER" id="PTHR27003:SF328">
    <property type="entry name" value="PROTEIN KINASE DOMAIN-CONTAINING PROTEIN"/>
    <property type="match status" value="1"/>
</dbReference>
<keyword evidence="2" id="KW-0808">Transferase</keyword>
<accession>A0A6L2P046</accession>
<dbReference type="PROSITE" id="PS00107">
    <property type="entry name" value="PROTEIN_KINASE_ATP"/>
    <property type="match status" value="1"/>
</dbReference>
<dbReference type="GO" id="GO:0009506">
    <property type="term" value="C:plasmodesma"/>
    <property type="evidence" value="ECO:0007669"/>
    <property type="project" value="TreeGrafter"/>
</dbReference>
<dbReference type="EMBL" id="BKCJ010010466">
    <property type="protein sequence ID" value="GEU91706.1"/>
    <property type="molecule type" value="Genomic_DNA"/>
</dbReference>
<dbReference type="AlphaFoldDB" id="A0A6L2P046"/>
<feature type="domain" description="Protein kinase" evidence="8">
    <location>
        <begin position="394"/>
        <end position="710"/>
    </location>
</feature>
<dbReference type="GO" id="GO:0004714">
    <property type="term" value="F:transmembrane receptor protein tyrosine kinase activity"/>
    <property type="evidence" value="ECO:0007669"/>
    <property type="project" value="InterPro"/>
</dbReference>
<dbReference type="Pfam" id="PF07714">
    <property type="entry name" value="PK_Tyr_Ser-Thr"/>
    <property type="match status" value="2"/>
</dbReference>
<dbReference type="GO" id="GO:0005886">
    <property type="term" value="C:plasma membrane"/>
    <property type="evidence" value="ECO:0007669"/>
    <property type="project" value="TreeGrafter"/>
</dbReference>
<proteinExistence type="predicted"/>
<keyword evidence="4 9" id="KW-0418">Kinase</keyword>
<evidence type="ECO:0000256" key="6">
    <source>
        <dbReference type="PROSITE-ProRule" id="PRU10141"/>
    </source>
</evidence>
<name>A0A6L2P046_TANCI</name>
<keyword evidence="9" id="KW-0675">Receptor</keyword>
<dbReference type="SUPFAM" id="SSF56112">
    <property type="entry name" value="Protein kinase-like (PK-like)"/>
    <property type="match status" value="2"/>
</dbReference>
<dbReference type="GO" id="GO:0005524">
    <property type="term" value="F:ATP binding"/>
    <property type="evidence" value="ECO:0007669"/>
    <property type="project" value="UniProtKB-UniRule"/>
</dbReference>
<protein>
    <submittedName>
        <fullName evidence="9">Probable receptor-like protein kinase At5g61350 isoform X1</fullName>
    </submittedName>
</protein>
<comment type="caution">
    <text evidence="9">The sequence shown here is derived from an EMBL/GenBank/DDBJ whole genome shotgun (WGS) entry which is preliminary data.</text>
</comment>
<evidence type="ECO:0000313" key="9">
    <source>
        <dbReference type="EMBL" id="GEU91706.1"/>
    </source>
</evidence>
<evidence type="ECO:0000259" key="8">
    <source>
        <dbReference type="PROSITE" id="PS50011"/>
    </source>
</evidence>
<dbReference type="FunFam" id="3.30.200.20:FF:000039">
    <property type="entry name" value="receptor-like protein kinase FERONIA"/>
    <property type="match status" value="1"/>
</dbReference>
<dbReference type="InterPro" id="IPR017441">
    <property type="entry name" value="Protein_kinase_ATP_BS"/>
</dbReference>
<evidence type="ECO:0000256" key="4">
    <source>
        <dbReference type="ARBA" id="ARBA00022777"/>
    </source>
</evidence>
<dbReference type="PROSITE" id="PS50011">
    <property type="entry name" value="PROTEIN_KINASE_DOM"/>
    <property type="match status" value="2"/>
</dbReference>
<feature type="domain" description="Protein kinase" evidence="8">
    <location>
        <begin position="24"/>
        <end position="301"/>
    </location>
</feature>
<dbReference type="InterPro" id="IPR000719">
    <property type="entry name" value="Prot_kinase_dom"/>
</dbReference>
<dbReference type="InterPro" id="IPR001245">
    <property type="entry name" value="Ser-Thr/Tyr_kinase_cat_dom"/>
</dbReference>
<dbReference type="PANTHER" id="PTHR27003">
    <property type="entry name" value="OS07G0166700 PROTEIN"/>
    <property type="match status" value="1"/>
</dbReference>
<sequence length="853" mass="95892">MASPLEQLCHRYSLAEIQLATQNFNNRLIVGQGGFGKVYKGHIASEGSSSTTVAIKRYGSISGEGVPVFSADIETLSEMRHAHLVSLLGYCYDDKEMILVYEYMPHGTLYHHLHESNTRLSWLQRLKISIDAAWGLEYLHNGTGTTGGVLHCDVNSKNIVLGENWAAKISDFGLAKMRPLNQSSTYDHSCIEGKFGYMDPEIFLTGKFTSKTDVFAFGVVLFELLSGRQAVLPDGDKDLSLATWAQNCVKKRNLDQLVAVEIRGKVSPKSLKEFSQIAYHCLDSDPNVRPTMSEVVVALRLSKSLQEKFENCAKPAGLFGFTWKISCYSVYPAKKTSASHGNKKTSVISKNNSECSSSVPREYNEVYLDNKQMHARALKIFSYTDLERATSKFKEHIINVGPHRVFKGWVSEKIYSPSKRGTGLAITVLYFEHRPKHVQLERELLEMGEFSHPNLQRLLGYCLEGEKFYLVHELTGKRSLKDYLEAYGPDIPLIMRVKIAIGVVRGLVFLHHKQLIEEAWSLSPDYIWIDKDFNAQILYFDVTRLVRREPISSSWSRGRQSVTRDFGILLLTMLAGKPMFTIDQIDLVIKKHLSGQICDMSDQMIRTVVDSRIKLSVPLTERSRELLYVIQNCIGQGFSFEEAMEDLKQIYGRMIRKIPDLFGCGLKRVPSVIEKVIIVGVQVQLVLGSNLVFLFSCVVLCSASVVHTSVNHQLVSELRVYCGGLVPRCSISCSFQASGDVVDPGLADAKKNKIVKEARLQTLIMEFENLKISDNDSIDANVVKLPVCPYRGNPRASLDLKITGFEDVVERLKAYEERVKQEDKANDSKKVTLFRTKNSNRNSNSRGCGQGRG</sequence>
<feature type="compositionally biased region" description="Basic and acidic residues" evidence="7">
    <location>
        <begin position="820"/>
        <end position="830"/>
    </location>
</feature>
<evidence type="ECO:0000256" key="5">
    <source>
        <dbReference type="ARBA" id="ARBA00022840"/>
    </source>
</evidence>
<evidence type="ECO:0000256" key="7">
    <source>
        <dbReference type="SAM" id="MobiDB-lite"/>
    </source>
</evidence>
<evidence type="ECO:0000256" key="2">
    <source>
        <dbReference type="ARBA" id="ARBA00022679"/>
    </source>
</evidence>
<dbReference type="GO" id="GO:0004674">
    <property type="term" value="F:protein serine/threonine kinase activity"/>
    <property type="evidence" value="ECO:0007669"/>
    <property type="project" value="UniProtKB-KW"/>
</dbReference>
<dbReference type="Gene3D" id="3.30.200.20">
    <property type="entry name" value="Phosphorylase Kinase, domain 1"/>
    <property type="match status" value="2"/>
</dbReference>
<evidence type="ECO:0000256" key="3">
    <source>
        <dbReference type="ARBA" id="ARBA00022741"/>
    </source>
</evidence>
<organism evidence="9">
    <name type="scientific">Tanacetum cinerariifolium</name>
    <name type="common">Dalmatian daisy</name>
    <name type="synonym">Chrysanthemum cinerariifolium</name>
    <dbReference type="NCBI Taxonomy" id="118510"/>
    <lineage>
        <taxon>Eukaryota</taxon>
        <taxon>Viridiplantae</taxon>
        <taxon>Streptophyta</taxon>
        <taxon>Embryophyta</taxon>
        <taxon>Tracheophyta</taxon>
        <taxon>Spermatophyta</taxon>
        <taxon>Magnoliopsida</taxon>
        <taxon>eudicotyledons</taxon>
        <taxon>Gunneridae</taxon>
        <taxon>Pentapetalae</taxon>
        <taxon>asterids</taxon>
        <taxon>campanulids</taxon>
        <taxon>Asterales</taxon>
        <taxon>Asteraceae</taxon>
        <taxon>Asteroideae</taxon>
        <taxon>Anthemideae</taxon>
        <taxon>Anthemidinae</taxon>
        <taxon>Tanacetum</taxon>
    </lineage>
</organism>
<dbReference type="Gene3D" id="1.10.510.10">
    <property type="entry name" value="Transferase(Phosphotransferase) domain 1"/>
    <property type="match status" value="2"/>
</dbReference>
<evidence type="ECO:0000256" key="1">
    <source>
        <dbReference type="ARBA" id="ARBA00022527"/>
    </source>
</evidence>
<dbReference type="InterPro" id="IPR011009">
    <property type="entry name" value="Kinase-like_dom_sf"/>
</dbReference>
<feature type="region of interest" description="Disordered" evidence="7">
    <location>
        <begin position="820"/>
        <end position="853"/>
    </location>
</feature>
<keyword evidence="3 6" id="KW-0547">Nucleotide-binding</keyword>
<keyword evidence="1" id="KW-0723">Serine/threonine-protein kinase</keyword>
<dbReference type="InterPro" id="IPR045272">
    <property type="entry name" value="ANXUR1/2-like"/>
</dbReference>
<reference evidence="9" key="1">
    <citation type="journal article" date="2019" name="Sci. Rep.">
        <title>Draft genome of Tanacetum cinerariifolium, the natural source of mosquito coil.</title>
        <authorList>
            <person name="Yamashiro T."/>
            <person name="Shiraishi A."/>
            <person name="Satake H."/>
            <person name="Nakayama K."/>
        </authorList>
    </citation>
    <scope>NUCLEOTIDE SEQUENCE</scope>
</reference>
<feature type="binding site" evidence="6">
    <location>
        <position position="56"/>
    </location>
    <ligand>
        <name>ATP</name>
        <dbReference type="ChEBI" id="CHEBI:30616"/>
    </ligand>
</feature>
<gene>
    <name evidence="9" type="ORF">Tci_063684</name>
</gene>